<dbReference type="InterPro" id="IPR002933">
    <property type="entry name" value="Peptidase_M20"/>
</dbReference>
<keyword evidence="5" id="KW-1185">Reference proteome</keyword>
<dbReference type="GO" id="GO:0016805">
    <property type="term" value="F:dipeptidase activity"/>
    <property type="evidence" value="ECO:0007669"/>
    <property type="project" value="InterPro"/>
</dbReference>
<dbReference type="InterPro" id="IPR052030">
    <property type="entry name" value="Peptidase_M20/M20A_hydrolases"/>
</dbReference>
<dbReference type="PANTHER" id="PTHR30575:SF0">
    <property type="entry name" value="XAA-ARG DIPEPTIDASE"/>
    <property type="match status" value="1"/>
</dbReference>
<gene>
    <name evidence="4" type="ORF">GTQ45_14405</name>
</gene>
<dbReference type="Gene3D" id="3.40.630.10">
    <property type="entry name" value="Zn peptidases"/>
    <property type="match status" value="1"/>
</dbReference>
<dbReference type="FunFam" id="3.30.70.360:FF:000004">
    <property type="entry name" value="Peptidase M20 domain-containing protein 2"/>
    <property type="match status" value="1"/>
</dbReference>
<dbReference type="Gene3D" id="3.30.70.360">
    <property type="match status" value="1"/>
</dbReference>
<dbReference type="PANTHER" id="PTHR30575">
    <property type="entry name" value="PEPTIDASE M20"/>
    <property type="match status" value="1"/>
</dbReference>
<comment type="similarity">
    <text evidence="2">Belongs to the peptidase M20A family.</text>
</comment>
<dbReference type="InterPro" id="IPR011650">
    <property type="entry name" value="Peptidase_M20_dimer"/>
</dbReference>
<dbReference type="InterPro" id="IPR036264">
    <property type="entry name" value="Bact_exopeptidase_dim_dom"/>
</dbReference>
<dbReference type="GeneID" id="300654229"/>
<dbReference type="InterPro" id="IPR017144">
    <property type="entry name" value="Xaa-Arg_dipeptidase"/>
</dbReference>
<feature type="domain" description="Peptidase M20 dimerisation" evidence="3">
    <location>
        <begin position="171"/>
        <end position="263"/>
    </location>
</feature>
<keyword evidence="1 4" id="KW-0378">Hydrolase</keyword>
<proteinExistence type="inferred from homology"/>
<evidence type="ECO:0000256" key="2">
    <source>
        <dbReference type="PIRNR" id="PIRNR037226"/>
    </source>
</evidence>
<comment type="caution">
    <text evidence="4">The sequence shown here is derived from an EMBL/GenBank/DDBJ whole genome shotgun (WGS) entry which is preliminary data.</text>
</comment>
<accession>A0A845QFD0</accession>
<dbReference type="InterPro" id="IPR017439">
    <property type="entry name" value="Amidohydrolase"/>
</dbReference>
<sequence>MSDLATLKRETCDRIDALAPELIDISHQIHARPELAFHEHFAAGLLADTLDKHDVPATRNAFGLETAYASSFGEGGAEVAILSEYDALPGIGHACGHNIIATTGLGAALGLAALNGRLPGRIRYLGTPAEEMGGGKELMAQDGAFDGLDAAMMVHPAGIDLETMPCICVSEVRVTYHGKSAHASAMPHAGLNALDALVTAYQTLAQLRQHIRPTERIHGIFTETGLAPNIVPDKASGLFYVRAKNANDLAQLKTRVQACFDAGALSSGCTAEVEWAKADYLDMKTSWPLSQAYVANATALGRDFIDLSLLPSSSAGSTDMGNVSHRVPSIHPMISCAPANVVIHNPEFAKWAGSDLGDKAVVDGAKALAMTALDFLMSPDMQAAARAEFEETAEVSRNAVSMAYNPDGLAEIGGCGCC</sequence>
<evidence type="ECO:0000259" key="3">
    <source>
        <dbReference type="Pfam" id="PF07687"/>
    </source>
</evidence>
<organism evidence="4 5">
    <name type="scientific">Pyruvatibacter mobilis</name>
    <dbReference type="NCBI Taxonomy" id="1712261"/>
    <lineage>
        <taxon>Bacteria</taxon>
        <taxon>Pseudomonadati</taxon>
        <taxon>Pseudomonadota</taxon>
        <taxon>Alphaproteobacteria</taxon>
        <taxon>Hyphomicrobiales</taxon>
        <taxon>Parvibaculaceae</taxon>
        <taxon>Pyruvatibacter</taxon>
    </lineage>
</organism>
<dbReference type="PIRSF" id="PIRSF037226">
    <property type="entry name" value="Amidohydrolase_ACY1L2_prd"/>
    <property type="match status" value="1"/>
</dbReference>
<dbReference type="Pfam" id="PF01546">
    <property type="entry name" value="Peptidase_M20"/>
    <property type="match status" value="1"/>
</dbReference>
<dbReference type="Proteomes" id="UP000470384">
    <property type="component" value="Unassembled WGS sequence"/>
</dbReference>
<dbReference type="Pfam" id="PF07687">
    <property type="entry name" value="M20_dimer"/>
    <property type="match status" value="1"/>
</dbReference>
<evidence type="ECO:0000313" key="5">
    <source>
        <dbReference type="Proteomes" id="UP000470384"/>
    </source>
</evidence>
<dbReference type="RefSeq" id="WP_027843464.1">
    <property type="nucleotide sequence ID" value="NZ_BMHN01000001.1"/>
</dbReference>
<dbReference type="SUPFAM" id="SSF53187">
    <property type="entry name" value="Zn-dependent exopeptidases"/>
    <property type="match status" value="1"/>
</dbReference>
<protein>
    <recommendedName>
        <fullName evidence="2">Peptidase M20 domain-containing protein 2</fullName>
    </recommendedName>
</protein>
<name>A0A845QFD0_9HYPH</name>
<dbReference type="CDD" id="cd05672">
    <property type="entry name" value="M20_ACY1L2-like"/>
    <property type="match status" value="1"/>
</dbReference>
<evidence type="ECO:0000256" key="1">
    <source>
        <dbReference type="ARBA" id="ARBA00022801"/>
    </source>
</evidence>
<dbReference type="NCBIfam" id="TIGR01891">
    <property type="entry name" value="amidohydrolases"/>
    <property type="match status" value="1"/>
</dbReference>
<dbReference type="GO" id="GO:0046657">
    <property type="term" value="P:folic acid catabolic process"/>
    <property type="evidence" value="ECO:0007669"/>
    <property type="project" value="TreeGrafter"/>
</dbReference>
<evidence type="ECO:0000313" key="4">
    <source>
        <dbReference type="EMBL" id="NBG96928.1"/>
    </source>
</evidence>
<dbReference type="AlphaFoldDB" id="A0A845QFD0"/>
<dbReference type="SUPFAM" id="SSF55031">
    <property type="entry name" value="Bacterial exopeptidase dimerisation domain"/>
    <property type="match status" value="1"/>
</dbReference>
<dbReference type="OrthoDB" id="9781032at2"/>
<dbReference type="GO" id="GO:0005737">
    <property type="term" value="C:cytoplasm"/>
    <property type="evidence" value="ECO:0007669"/>
    <property type="project" value="TreeGrafter"/>
</dbReference>
<reference evidence="4 5" key="1">
    <citation type="journal article" date="2016" name="Int. J. Syst. Evol. Microbiol.">
        <title>Pyruvatibacter mobilis gen. nov., sp. nov., a marine bacterium from the culture broth of Picochlorum sp. 122.</title>
        <authorList>
            <person name="Wang G."/>
            <person name="Tang M."/>
            <person name="Wu H."/>
            <person name="Dai S."/>
            <person name="Li T."/>
            <person name="Chen C."/>
            <person name="He H."/>
            <person name="Fan J."/>
            <person name="Xiang W."/>
            <person name="Li X."/>
        </authorList>
    </citation>
    <scope>NUCLEOTIDE SEQUENCE [LARGE SCALE GENOMIC DNA]</scope>
    <source>
        <strain evidence="4 5">GYP-11</strain>
    </source>
</reference>
<dbReference type="EMBL" id="WXYQ01000012">
    <property type="protein sequence ID" value="NBG96928.1"/>
    <property type="molecule type" value="Genomic_DNA"/>
</dbReference>
<dbReference type="GO" id="GO:0071713">
    <property type="term" value="F:para-aminobenzoyl-glutamate hydrolase activity"/>
    <property type="evidence" value="ECO:0007669"/>
    <property type="project" value="TreeGrafter"/>
</dbReference>